<evidence type="ECO:0000259" key="9">
    <source>
        <dbReference type="PROSITE" id="PS50972"/>
    </source>
</evidence>
<dbReference type="EMBL" id="PGFG01000001">
    <property type="protein sequence ID" value="PJJ75523.1"/>
    <property type="molecule type" value="Genomic_DNA"/>
</dbReference>
<dbReference type="EC" id="2.5.1.15" evidence="4"/>
<dbReference type="RefSeq" id="WP_100314120.1">
    <property type="nucleotide sequence ID" value="NZ_PGFG01000001.1"/>
</dbReference>
<dbReference type="Gene3D" id="3.20.20.20">
    <property type="entry name" value="Dihydropteroate synthase-like"/>
    <property type="match status" value="1"/>
</dbReference>
<comment type="cofactor">
    <cofactor evidence="2">
        <name>Mg(2+)</name>
        <dbReference type="ChEBI" id="CHEBI:18420"/>
    </cofactor>
</comment>
<dbReference type="GO" id="GO:0004156">
    <property type="term" value="F:dihydropteroate synthase activity"/>
    <property type="evidence" value="ECO:0007669"/>
    <property type="project" value="UniProtKB-EC"/>
</dbReference>
<keyword evidence="11" id="KW-1185">Reference proteome</keyword>
<dbReference type="GO" id="GO:0046872">
    <property type="term" value="F:metal ion binding"/>
    <property type="evidence" value="ECO:0007669"/>
    <property type="project" value="UniProtKB-KW"/>
</dbReference>
<dbReference type="SUPFAM" id="SSF51717">
    <property type="entry name" value="Dihydropteroate synthetase-like"/>
    <property type="match status" value="1"/>
</dbReference>
<evidence type="ECO:0000313" key="11">
    <source>
        <dbReference type="Proteomes" id="UP000230000"/>
    </source>
</evidence>
<keyword evidence="6" id="KW-0479">Metal-binding</keyword>
<evidence type="ECO:0000256" key="2">
    <source>
        <dbReference type="ARBA" id="ARBA00001946"/>
    </source>
</evidence>
<proteinExistence type="predicted"/>
<comment type="catalytic activity">
    <reaction evidence="1">
        <text>(7,8-dihydropterin-6-yl)methyl diphosphate + 4-aminobenzoate = 7,8-dihydropteroate + diphosphate</text>
        <dbReference type="Rhea" id="RHEA:19949"/>
        <dbReference type="ChEBI" id="CHEBI:17836"/>
        <dbReference type="ChEBI" id="CHEBI:17839"/>
        <dbReference type="ChEBI" id="CHEBI:33019"/>
        <dbReference type="ChEBI" id="CHEBI:72950"/>
        <dbReference type="EC" id="2.5.1.15"/>
    </reaction>
</comment>
<feature type="domain" description="Pterin-binding" evidence="9">
    <location>
        <begin position="25"/>
        <end position="277"/>
    </location>
</feature>
<dbReference type="GO" id="GO:0046656">
    <property type="term" value="P:folic acid biosynthetic process"/>
    <property type="evidence" value="ECO:0007669"/>
    <property type="project" value="UniProtKB-KW"/>
</dbReference>
<dbReference type="PROSITE" id="PS50972">
    <property type="entry name" value="PTERIN_BINDING"/>
    <property type="match status" value="1"/>
</dbReference>
<dbReference type="PANTHER" id="PTHR20941:SF1">
    <property type="entry name" value="FOLIC ACID SYNTHESIS PROTEIN FOL1"/>
    <property type="match status" value="1"/>
</dbReference>
<name>A0A2M9CUF2_9BACT</name>
<dbReference type="NCBIfam" id="TIGR01496">
    <property type="entry name" value="DHPS"/>
    <property type="match status" value="1"/>
</dbReference>
<evidence type="ECO:0000256" key="7">
    <source>
        <dbReference type="ARBA" id="ARBA00022842"/>
    </source>
</evidence>
<keyword evidence="8" id="KW-0289">Folate biosynthesis</keyword>
<organism evidence="10 11">
    <name type="scientific">Thermoflavifilum aggregans</name>
    <dbReference type="NCBI Taxonomy" id="454188"/>
    <lineage>
        <taxon>Bacteria</taxon>
        <taxon>Pseudomonadati</taxon>
        <taxon>Bacteroidota</taxon>
        <taxon>Chitinophagia</taxon>
        <taxon>Chitinophagales</taxon>
        <taxon>Chitinophagaceae</taxon>
        <taxon>Thermoflavifilum</taxon>
    </lineage>
</organism>
<keyword evidence="7" id="KW-0460">Magnesium</keyword>
<dbReference type="InterPro" id="IPR000489">
    <property type="entry name" value="Pterin-binding_dom"/>
</dbReference>
<evidence type="ECO:0000256" key="5">
    <source>
        <dbReference type="ARBA" id="ARBA00022679"/>
    </source>
</evidence>
<dbReference type="GO" id="GO:0046654">
    <property type="term" value="P:tetrahydrofolate biosynthetic process"/>
    <property type="evidence" value="ECO:0007669"/>
    <property type="project" value="TreeGrafter"/>
</dbReference>
<accession>A0A2M9CUF2</accession>
<reference evidence="10 11" key="1">
    <citation type="submission" date="2017-11" db="EMBL/GenBank/DDBJ databases">
        <title>Genomic Encyclopedia of Archaeal and Bacterial Type Strains, Phase II (KMG-II): From Individual Species to Whole Genera.</title>
        <authorList>
            <person name="Goeker M."/>
        </authorList>
    </citation>
    <scope>NUCLEOTIDE SEQUENCE [LARGE SCALE GENOMIC DNA]</scope>
    <source>
        <strain evidence="10 11">DSM 27268</strain>
    </source>
</reference>
<evidence type="ECO:0000256" key="4">
    <source>
        <dbReference type="ARBA" id="ARBA00012458"/>
    </source>
</evidence>
<evidence type="ECO:0000313" key="10">
    <source>
        <dbReference type="EMBL" id="PJJ75523.1"/>
    </source>
</evidence>
<keyword evidence="5" id="KW-0808">Transferase</keyword>
<dbReference type="PROSITE" id="PS00793">
    <property type="entry name" value="DHPS_2"/>
    <property type="match status" value="1"/>
</dbReference>
<dbReference type="InterPro" id="IPR006390">
    <property type="entry name" value="DHP_synth_dom"/>
</dbReference>
<dbReference type="OrthoDB" id="9811744at2"/>
<dbReference type="CDD" id="cd00739">
    <property type="entry name" value="DHPS"/>
    <property type="match status" value="1"/>
</dbReference>
<gene>
    <name evidence="10" type="ORF">BXY57_1102</name>
</gene>
<sequence>MPKNKAFHNIRTLNCAGRLLVMDQPLIMGIINITEDSFYAGSRHMQIDDILHTAETMLQQGATMLDLGAQSTRPGAHSISADEEWQRLQPAIAALKKHFPEAYLSVDTYYASVARRAVDAGAEIINDISAGNMDQNMIATVATLGVPYVIMHMQGTPATMQLNPHYEDVVKEITTFFIEKVAICRQAGIHDLIIDPGFGFGKNLQHNYTLLRHLHVFHVMDLPLLVGISRKSMIYRLLETTPEQALNGTTALHMLALEQGASILRVHDVREANEVIRLWSYYHEC</sequence>
<dbReference type="Proteomes" id="UP000230000">
    <property type="component" value="Unassembled WGS sequence"/>
</dbReference>
<dbReference type="AlphaFoldDB" id="A0A2M9CUF2"/>
<evidence type="ECO:0000256" key="1">
    <source>
        <dbReference type="ARBA" id="ARBA00000012"/>
    </source>
</evidence>
<comment type="pathway">
    <text evidence="3">Cofactor biosynthesis; tetrahydrofolate biosynthesis; 7,8-dihydrofolate from 2-amino-4-hydroxy-6-hydroxymethyl-7,8-dihydropteridine diphosphate and 4-aminobenzoate: step 1/2.</text>
</comment>
<dbReference type="GO" id="GO:0005829">
    <property type="term" value="C:cytosol"/>
    <property type="evidence" value="ECO:0007669"/>
    <property type="project" value="TreeGrafter"/>
</dbReference>
<dbReference type="InterPro" id="IPR045031">
    <property type="entry name" value="DHP_synth-like"/>
</dbReference>
<dbReference type="PANTHER" id="PTHR20941">
    <property type="entry name" value="FOLATE SYNTHESIS PROTEINS"/>
    <property type="match status" value="1"/>
</dbReference>
<dbReference type="Pfam" id="PF00809">
    <property type="entry name" value="Pterin_bind"/>
    <property type="match status" value="1"/>
</dbReference>
<evidence type="ECO:0000256" key="6">
    <source>
        <dbReference type="ARBA" id="ARBA00022723"/>
    </source>
</evidence>
<protein>
    <recommendedName>
        <fullName evidence="4">dihydropteroate synthase</fullName>
        <ecNumber evidence="4">2.5.1.15</ecNumber>
    </recommendedName>
</protein>
<evidence type="ECO:0000256" key="3">
    <source>
        <dbReference type="ARBA" id="ARBA00004763"/>
    </source>
</evidence>
<evidence type="ECO:0000256" key="8">
    <source>
        <dbReference type="ARBA" id="ARBA00022909"/>
    </source>
</evidence>
<dbReference type="InterPro" id="IPR011005">
    <property type="entry name" value="Dihydropteroate_synth-like_sf"/>
</dbReference>
<comment type="caution">
    <text evidence="10">The sequence shown here is derived from an EMBL/GenBank/DDBJ whole genome shotgun (WGS) entry which is preliminary data.</text>
</comment>